<dbReference type="SMART" id="SM00408">
    <property type="entry name" value="IGc2"/>
    <property type="match status" value="2"/>
</dbReference>
<dbReference type="SUPFAM" id="SSF48726">
    <property type="entry name" value="Immunoglobulin"/>
    <property type="match status" value="3"/>
</dbReference>
<dbReference type="InterPro" id="IPR056386">
    <property type="entry name" value="Ig_CD22"/>
</dbReference>
<evidence type="ECO:0000259" key="6">
    <source>
        <dbReference type="PROSITE" id="PS50835"/>
    </source>
</evidence>
<dbReference type="Gene3D" id="2.60.40.10">
    <property type="entry name" value="Immunoglobulins"/>
    <property type="match status" value="3"/>
</dbReference>
<dbReference type="InterPro" id="IPR013783">
    <property type="entry name" value="Ig-like_fold"/>
</dbReference>
<evidence type="ECO:0000256" key="2">
    <source>
        <dbReference type="ARBA" id="ARBA00041781"/>
    </source>
</evidence>
<protein>
    <recommendedName>
        <fullName evidence="1">B-cell receptor CD22</fullName>
    </recommendedName>
    <alternativeName>
        <fullName evidence="2">Sialic acid-binding Ig-like lectin 2</fullName>
    </alternativeName>
</protein>
<dbReference type="InterPro" id="IPR003599">
    <property type="entry name" value="Ig_sub"/>
</dbReference>
<dbReference type="OMA" id="WRTSESI"/>
<evidence type="ECO:0000256" key="4">
    <source>
        <dbReference type="ARBA" id="ARBA00046458"/>
    </source>
</evidence>
<dbReference type="PROSITE" id="PS50835">
    <property type="entry name" value="IG_LIKE"/>
    <property type="match status" value="2"/>
</dbReference>
<dbReference type="Pfam" id="PF13927">
    <property type="entry name" value="Ig_3"/>
    <property type="match status" value="1"/>
</dbReference>
<sequence>MLTSTIQTTLLRLRQFLCSVTVIRAQDYWGVTYRSTQICAVKGSTVEINCSYTYPSRANGYNIAVQETFWFTRLQDEEPVDVRTQSEYAGRVEYQCKSNICSLRIIDLRESDSTEYKFRLITNDPSGKYTASPGVTLTVTGTDEQSDHAVTLICHSSCLTDRFPFVWYENETFIQDETSPSYGGHFDPEYRYSCASQGHRSHSVCEFTSLYAPIVPSVSINPPGDIMKNSSVTLSCSSDANPAAKYTWYKKNQTLLSEEPQLIFISIQPSDTGEYYCTAENRLERTTSKHVFVNGQYGPKTCSVSVSPSAEIMEGSSVTLSCSSDANPAANYTWYKENQTLAEHTGNYYCEAQNTRGRLNSTFGTLNLTLVLG</sequence>
<feature type="signal peptide" evidence="5">
    <location>
        <begin position="1"/>
        <end position="25"/>
    </location>
</feature>
<dbReference type="AlphaFoldDB" id="A0A3Q4BR32"/>
<comment type="function">
    <text evidence="3">Most highly expressed siglec (sialic acid-binding immunoglobulin-like lectin) on B-cells that plays a role in various aspects of B-cell biology including differentiation, antigen presentation, and trafficking to bone marrow. Binds to alpha 2,6-linked sialic acid residues of surface molecules such as CD22 itself, CD45 and IgM in a cis configuration. Can also bind to ligands on other cells as an adhesion molecule in a trans configuration. Acts as an inhibitory coreceptor on the surface of B-cells and inhibits B-cell receptor induced signaling, characterized by inhibition of the calcium mobilization and cellular activation. Mechanistically, the immunoreceptor tyrosine-based inhibitory motif domain is phosphorylated by the Src kinase LYN, which in turn leads to the recruitment of the protein tyrosine phosphatase 1/PTPN6, leading to the negative regulation of BCR signaling. If this negative signaling from is of sufficient strength, apoptosis of the B-cell can be induced.</text>
</comment>
<organism evidence="7 8">
    <name type="scientific">Mola mola</name>
    <name type="common">Ocean sunfish</name>
    <name type="synonym">Tetraodon mola</name>
    <dbReference type="NCBI Taxonomy" id="94237"/>
    <lineage>
        <taxon>Eukaryota</taxon>
        <taxon>Metazoa</taxon>
        <taxon>Chordata</taxon>
        <taxon>Craniata</taxon>
        <taxon>Vertebrata</taxon>
        <taxon>Euteleostomi</taxon>
        <taxon>Actinopterygii</taxon>
        <taxon>Neopterygii</taxon>
        <taxon>Teleostei</taxon>
        <taxon>Neoteleostei</taxon>
        <taxon>Acanthomorphata</taxon>
        <taxon>Eupercaria</taxon>
        <taxon>Tetraodontiformes</taxon>
        <taxon>Molidae</taxon>
        <taxon>Mola</taxon>
    </lineage>
</organism>
<dbReference type="SMART" id="SM00409">
    <property type="entry name" value="IG"/>
    <property type="match status" value="3"/>
</dbReference>
<dbReference type="Pfam" id="PF13895">
    <property type="entry name" value="Ig_2"/>
    <property type="match status" value="1"/>
</dbReference>
<feature type="chain" id="PRO_5018594618" description="B-cell receptor CD22" evidence="5">
    <location>
        <begin position="26"/>
        <end position="373"/>
    </location>
</feature>
<dbReference type="Ensembl" id="ENSMMOT00000023984.1">
    <property type="protein sequence ID" value="ENSMMOP00000023592.1"/>
    <property type="gene ID" value="ENSMMOG00000017957.1"/>
</dbReference>
<dbReference type="InterPro" id="IPR036179">
    <property type="entry name" value="Ig-like_dom_sf"/>
</dbReference>
<dbReference type="Proteomes" id="UP000261620">
    <property type="component" value="Unplaced"/>
</dbReference>
<keyword evidence="5" id="KW-0732">Signal</keyword>
<keyword evidence="8" id="KW-1185">Reference proteome</keyword>
<feature type="domain" description="Ig-like" evidence="6">
    <location>
        <begin position="216"/>
        <end position="288"/>
    </location>
</feature>
<comment type="subunit">
    <text evidence="4">Predominantly monomer of isoform CD22-beta. Also found as heterodimer of isoform CD22-beta and a shorter isoform. Interacts with PTPN6/SHP-1, LYN, SYK, PIK3R1/PIK3R2 and PLCG1 upon phosphorylation. Interacts with GRB2, INPP5D and SHC1 upon phosphorylation. May form a complex with INPP5D/SHIP, GRB2 and SHC1.</text>
</comment>
<evidence type="ECO:0000313" key="7">
    <source>
        <dbReference type="Ensembl" id="ENSMMOP00000023592.1"/>
    </source>
</evidence>
<dbReference type="InterPro" id="IPR003598">
    <property type="entry name" value="Ig_sub2"/>
</dbReference>
<dbReference type="PANTHER" id="PTHR46013">
    <property type="entry name" value="VASCULAR CELL ADHESION MOLECULE 1"/>
    <property type="match status" value="1"/>
</dbReference>
<reference evidence="7" key="2">
    <citation type="submission" date="2025-09" db="UniProtKB">
        <authorList>
            <consortium name="Ensembl"/>
        </authorList>
    </citation>
    <scope>IDENTIFICATION</scope>
</reference>
<dbReference type="STRING" id="94237.ENSMMOP00000023592"/>
<dbReference type="InterPro" id="IPR007110">
    <property type="entry name" value="Ig-like_dom"/>
</dbReference>
<evidence type="ECO:0000313" key="8">
    <source>
        <dbReference type="Proteomes" id="UP000261620"/>
    </source>
</evidence>
<evidence type="ECO:0000256" key="3">
    <source>
        <dbReference type="ARBA" id="ARBA00045430"/>
    </source>
</evidence>
<reference evidence="7" key="1">
    <citation type="submission" date="2025-08" db="UniProtKB">
        <authorList>
            <consortium name="Ensembl"/>
        </authorList>
    </citation>
    <scope>IDENTIFICATION</scope>
</reference>
<dbReference type="PANTHER" id="PTHR46013:SF4">
    <property type="entry name" value="B-CELL RECEPTOR CD22-RELATED"/>
    <property type="match status" value="1"/>
</dbReference>
<evidence type="ECO:0000256" key="1">
    <source>
        <dbReference type="ARBA" id="ARBA00040106"/>
    </source>
</evidence>
<name>A0A3Q4BR32_MOLML</name>
<dbReference type="Pfam" id="PF24518">
    <property type="entry name" value="Ig_CD22"/>
    <property type="match status" value="1"/>
</dbReference>
<accession>A0A3Q4BR32</accession>
<evidence type="ECO:0000256" key="5">
    <source>
        <dbReference type="SAM" id="SignalP"/>
    </source>
</evidence>
<dbReference type="CDD" id="cd00096">
    <property type="entry name" value="Ig"/>
    <property type="match status" value="1"/>
</dbReference>
<proteinExistence type="predicted"/>
<feature type="domain" description="Ig-like" evidence="6">
    <location>
        <begin position="299"/>
        <end position="369"/>
    </location>
</feature>